<name>A0A284VPR7_9EURY</name>
<organism evidence="2 3">
    <name type="scientific">Candidatus Methanoperedens nitratireducens</name>
    <dbReference type="NCBI Taxonomy" id="1392998"/>
    <lineage>
        <taxon>Archaea</taxon>
        <taxon>Methanobacteriati</taxon>
        <taxon>Methanobacteriota</taxon>
        <taxon>Stenosarchaea group</taxon>
        <taxon>Methanomicrobia</taxon>
        <taxon>Methanosarcinales</taxon>
        <taxon>ANME-2 cluster</taxon>
        <taxon>Candidatus Methanoperedentaceae</taxon>
        <taxon>Candidatus Methanoperedens</taxon>
    </lineage>
</organism>
<dbReference type="InterPro" id="IPR056091">
    <property type="entry name" value="DUF7674"/>
</dbReference>
<dbReference type="AlphaFoldDB" id="A0A284VPR7"/>
<dbReference type="Proteomes" id="UP000218615">
    <property type="component" value="Unassembled WGS sequence"/>
</dbReference>
<keyword evidence="3" id="KW-1185">Reference proteome</keyword>
<evidence type="ECO:0000313" key="3">
    <source>
        <dbReference type="Proteomes" id="UP000218615"/>
    </source>
</evidence>
<proteinExistence type="predicted"/>
<accession>A0A284VPR7</accession>
<dbReference type="EMBL" id="FZMP01000168">
    <property type="protein sequence ID" value="SNQ61219.1"/>
    <property type="molecule type" value="Genomic_DNA"/>
</dbReference>
<evidence type="ECO:0000313" key="2">
    <source>
        <dbReference type="EMBL" id="SNQ61219.1"/>
    </source>
</evidence>
<dbReference type="Pfam" id="PF24722">
    <property type="entry name" value="DUF7674"/>
    <property type="match status" value="1"/>
</dbReference>
<evidence type="ECO:0000259" key="1">
    <source>
        <dbReference type="Pfam" id="PF24722"/>
    </source>
</evidence>
<reference evidence="3" key="1">
    <citation type="submission" date="2017-06" db="EMBL/GenBank/DDBJ databases">
        <authorList>
            <person name="Cremers G."/>
        </authorList>
    </citation>
    <scope>NUCLEOTIDE SEQUENCE [LARGE SCALE GENOMIC DNA]</scope>
</reference>
<sequence>MIYCEIVNILLGRFPHYLASSEIEHCDFDLPHVVYANFGRYFNRIVSEANNPISNPEIVEICKFLDEMAVSEDKNVVDLLGAGFFEAVISDKKPTVEKSLKTLNALLHEDAKRVLKQVAE</sequence>
<protein>
    <recommendedName>
        <fullName evidence="1">DUF7674 domain-containing protein</fullName>
    </recommendedName>
</protein>
<gene>
    <name evidence="2" type="ORF">MNV_250036</name>
</gene>
<feature type="domain" description="DUF7674" evidence="1">
    <location>
        <begin position="8"/>
        <end position="117"/>
    </location>
</feature>